<dbReference type="OrthoDB" id="4703at2759"/>
<gene>
    <name evidence="5" type="ORF">N0V83_000976</name>
</gene>
<evidence type="ECO:0008006" key="7">
    <source>
        <dbReference type="Google" id="ProtNLM"/>
    </source>
</evidence>
<dbReference type="Proteomes" id="UP001140560">
    <property type="component" value="Unassembled WGS sequence"/>
</dbReference>
<dbReference type="PANTHER" id="PTHR15052">
    <property type="entry name" value="RNA POLYMERASE III TRANSCRIPTION INITIATION FACTOR COMPLEX SUBUNIT"/>
    <property type="match status" value="1"/>
</dbReference>
<dbReference type="AlphaFoldDB" id="A0A9W9CSH5"/>
<evidence type="ECO:0000313" key="5">
    <source>
        <dbReference type="EMBL" id="KAJ4378143.1"/>
    </source>
</evidence>
<keyword evidence="2" id="KW-0804">Transcription</keyword>
<dbReference type="GO" id="GO:0000127">
    <property type="term" value="C:transcription factor TFIIIC complex"/>
    <property type="evidence" value="ECO:0007669"/>
    <property type="project" value="TreeGrafter"/>
</dbReference>
<proteinExistence type="predicted"/>
<evidence type="ECO:0000256" key="2">
    <source>
        <dbReference type="ARBA" id="ARBA00023163"/>
    </source>
</evidence>
<dbReference type="GO" id="GO:0005634">
    <property type="term" value="C:nucleus"/>
    <property type="evidence" value="ECO:0007669"/>
    <property type="project" value="UniProtKB-SubCell"/>
</dbReference>
<dbReference type="GO" id="GO:0006383">
    <property type="term" value="P:transcription by RNA polymerase III"/>
    <property type="evidence" value="ECO:0007669"/>
    <property type="project" value="TreeGrafter"/>
</dbReference>
<feature type="compositionally biased region" description="Acidic residues" evidence="4">
    <location>
        <begin position="42"/>
        <end position="89"/>
    </location>
</feature>
<organism evidence="5 6">
    <name type="scientific">Neocucurbitaria cava</name>
    <dbReference type="NCBI Taxonomy" id="798079"/>
    <lineage>
        <taxon>Eukaryota</taxon>
        <taxon>Fungi</taxon>
        <taxon>Dikarya</taxon>
        <taxon>Ascomycota</taxon>
        <taxon>Pezizomycotina</taxon>
        <taxon>Dothideomycetes</taxon>
        <taxon>Pleosporomycetidae</taxon>
        <taxon>Pleosporales</taxon>
        <taxon>Pleosporineae</taxon>
        <taxon>Cucurbitariaceae</taxon>
        <taxon>Neocucurbitaria</taxon>
    </lineage>
</organism>
<name>A0A9W9CSH5_9PLEO</name>
<evidence type="ECO:0000256" key="3">
    <source>
        <dbReference type="ARBA" id="ARBA00023242"/>
    </source>
</evidence>
<evidence type="ECO:0000256" key="4">
    <source>
        <dbReference type="SAM" id="MobiDB-lite"/>
    </source>
</evidence>
<evidence type="ECO:0000313" key="6">
    <source>
        <dbReference type="Proteomes" id="UP001140560"/>
    </source>
</evidence>
<sequence length="773" mass="85363">MTRRRSRGKQPQSYRFGEEYSFLDEDGSGASGTQTPNLREDAQDDGDDFMPDAHEEEPNDDLDDDLEGDVIEDEDDEEAEENFDEDDEVPDPRSARHISATDIEFVQEPSTPTHSRGKSNIPGDTVSPITPRRRRGSRARIVDGEKLRSRGVADFSKIGGQEIRLKDLFGPSNEDLIPIFSTRDHWIKQETLPLKEPGGLRRSFFEYPGVRDKEIKALRTWYKDDGRAAFATQQEIRILSAGDGKPYMNTAGLKSLNVLVGPVDTPQVVSLEKGSRINIAEPFKESKCRQGWLFNLGARIQEAQWAPNEDSSTQYLAIAVEQLPPGRQPKPLEQPQAPAFTPTKPYPASIQIWSFEATDDGGLDTSQEPGLQLVICTDWGAPKQFRWSPLEATDAELSKDGDSVHVGFLAGIWSDGRVRVLDIWIPKSSVKPTDPLYLHYSRAAFDVALPHTVPSCLHWLSAASLSVGTAAGTLAIWTLSRPETFASKAASDPNPRPWFCMQLADTYILTIASAWPSLPQYMSISVADGFSRIFDLRSPRLDTAASIRGRTLCLTQAWHEQTQSFTMPDEHYILKHNTIRRYYHNLYSMRSESPITRVATSPVHPGVLIGGAEGNVEASNPVGRITNYKTVPWQQKWFVHEWRRPVDELMVKPAATGEDVEMVGSGPVAEPPGATTANATAPAAPGVTSNKVPQSVLSQPLVRITEGYKATQPGIQHSIVSKKPTNPETGKGITVFEEQSAITALAWNPNLKYGTWAVAGMGSGLLRVEDIGV</sequence>
<dbReference type="SUPFAM" id="SSF50978">
    <property type="entry name" value="WD40 repeat-like"/>
    <property type="match status" value="1"/>
</dbReference>
<accession>A0A9W9CSH5</accession>
<dbReference type="EMBL" id="JAPEUY010000001">
    <property type="protein sequence ID" value="KAJ4378143.1"/>
    <property type="molecule type" value="Genomic_DNA"/>
</dbReference>
<comment type="subcellular location">
    <subcellularLocation>
        <location evidence="1">Nucleus</location>
    </subcellularLocation>
</comment>
<protein>
    <recommendedName>
        <fullName evidence="7">Transcription factor TFIIIC complex subunit Tfc6</fullName>
    </recommendedName>
</protein>
<evidence type="ECO:0000256" key="1">
    <source>
        <dbReference type="ARBA" id="ARBA00004123"/>
    </source>
</evidence>
<dbReference type="PANTHER" id="PTHR15052:SF2">
    <property type="entry name" value="GENERAL TRANSCRIPTION FACTOR 3C POLYPEPTIDE 2"/>
    <property type="match status" value="1"/>
</dbReference>
<keyword evidence="3" id="KW-0539">Nucleus</keyword>
<comment type="caution">
    <text evidence="5">The sequence shown here is derived from an EMBL/GenBank/DDBJ whole genome shotgun (WGS) entry which is preliminary data.</text>
</comment>
<dbReference type="InterPro" id="IPR036322">
    <property type="entry name" value="WD40_repeat_dom_sf"/>
</dbReference>
<dbReference type="InterPro" id="IPR052416">
    <property type="entry name" value="GTF3C_component"/>
</dbReference>
<reference evidence="5" key="1">
    <citation type="submission" date="2022-10" db="EMBL/GenBank/DDBJ databases">
        <title>Tapping the CABI collections for fungal endophytes: first genome assemblies for Collariella, Neodidymelliopsis, Ascochyta clinopodiicola, Didymella pomorum, Didymosphaeria variabile, Neocosmospora piperis and Neocucurbitaria cava.</title>
        <authorList>
            <person name="Hill R."/>
        </authorList>
    </citation>
    <scope>NUCLEOTIDE SEQUENCE</scope>
    <source>
        <strain evidence="5">IMI 356814</strain>
    </source>
</reference>
<keyword evidence="6" id="KW-1185">Reference proteome</keyword>
<feature type="region of interest" description="Disordered" evidence="4">
    <location>
        <begin position="1"/>
        <end position="137"/>
    </location>
</feature>